<reference evidence="6" key="1">
    <citation type="submission" date="2020-05" db="EMBL/GenBank/DDBJ databases">
        <title>Mycena genomes resolve the evolution of fungal bioluminescence.</title>
        <authorList>
            <person name="Tsai I.J."/>
        </authorList>
    </citation>
    <scope>NUCLEOTIDE SEQUENCE</scope>
    <source>
        <strain evidence="6">110903Hualien_Pintung</strain>
    </source>
</reference>
<feature type="signal peptide" evidence="3">
    <location>
        <begin position="1"/>
        <end position="24"/>
    </location>
</feature>
<evidence type="ECO:0008006" key="8">
    <source>
        <dbReference type="Google" id="ProtNLM"/>
    </source>
</evidence>
<dbReference type="AlphaFoldDB" id="A0A8H6T0Q3"/>
<keyword evidence="2" id="KW-0812">Transmembrane</keyword>
<accession>A0A8H6T0Q3</accession>
<feature type="region of interest" description="Disordered" evidence="1">
    <location>
        <begin position="763"/>
        <end position="909"/>
    </location>
</feature>
<feature type="compositionally biased region" description="Low complexity" evidence="1">
    <location>
        <begin position="821"/>
        <end position="831"/>
    </location>
</feature>
<protein>
    <recommendedName>
        <fullName evidence="8">DUF1793-domain-containing protein</fullName>
    </recommendedName>
</protein>
<evidence type="ECO:0000256" key="3">
    <source>
        <dbReference type="SAM" id="SignalP"/>
    </source>
</evidence>
<dbReference type="InterPro" id="IPR032514">
    <property type="entry name" value="GtaA_central"/>
</dbReference>
<dbReference type="PANTHER" id="PTHR31987">
    <property type="entry name" value="GLUTAMINASE A-RELATED"/>
    <property type="match status" value="1"/>
</dbReference>
<feature type="chain" id="PRO_5034210614" description="DUF1793-domain-containing protein" evidence="3">
    <location>
        <begin position="25"/>
        <end position="938"/>
    </location>
</feature>
<dbReference type="SUPFAM" id="SSF48208">
    <property type="entry name" value="Six-hairpin glycosidases"/>
    <property type="match status" value="1"/>
</dbReference>
<proteinExistence type="predicted"/>
<dbReference type="Proteomes" id="UP000613580">
    <property type="component" value="Unassembled WGS sequence"/>
</dbReference>
<dbReference type="InterPro" id="IPR052743">
    <property type="entry name" value="Glutaminase_GtaA"/>
</dbReference>
<evidence type="ECO:0000259" key="5">
    <source>
        <dbReference type="Pfam" id="PF17168"/>
    </source>
</evidence>
<dbReference type="InterPro" id="IPR033433">
    <property type="entry name" value="GtaA_N"/>
</dbReference>
<keyword evidence="2" id="KW-0472">Membrane</keyword>
<feature type="domain" description="Glutaminase A N-terminal" evidence="5">
    <location>
        <begin position="103"/>
        <end position="332"/>
    </location>
</feature>
<organism evidence="6 7">
    <name type="scientific">Mycena chlorophos</name>
    <name type="common">Agaric fungus</name>
    <name type="synonym">Agaricus chlorophos</name>
    <dbReference type="NCBI Taxonomy" id="658473"/>
    <lineage>
        <taxon>Eukaryota</taxon>
        <taxon>Fungi</taxon>
        <taxon>Dikarya</taxon>
        <taxon>Basidiomycota</taxon>
        <taxon>Agaricomycotina</taxon>
        <taxon>Agaricomycetes</taxon>
        <taxon>Agaricomycetidae</taxon>
        <taxon>Agaricales</taxon>
        <taxon>Marasmiineae</taxon>
        <taxon>Mycenaceae</taxon>
        <taxon>Mycena</taxon>
    </lineage>
</organism>
<evidence type="ECO:0000259" key="4">
    <source>
        <dbReference type="Pfam" id="PF16335"/>
    </source>
</evidence>
<dbReference type="EMBL" id="JACAZE010000008">
    <property type="protein sequence ID" value="KAF7308242.1"/>
    <property type="molecule type" value="Genomic_DNA"/>
</dbReference>
<feature type="compositionally biased region" description="Low complexity" evidence="1">
    <location>
        <begin position="892"/>
        <end position="905"/>
    </location>
</feature>
<evidence type="ECO:0000313" key="7">
    <source>
        <dbReference type="Proteomes" id="UP000613580"/>
    </source>
</evidence>
<comment type="caution">
    <text evidence="6">The sequence shown here is derived from an EMBL/GenBank/DDBJ whole genome shotgun (WGS) entry which is preliminary data.</text>
</comment>
<dbReference type="GO" id="GO:0005975">
    <property type="term" value="P:carbohydrate metabolic process"/>
    <property type="evidence" value="ECO:0007669"/>
    <property type="project" value="InterPro"/>
</dbReference>
<sequence>MHGSLLLPAPLILLLSLFYDIVSGTETLFPPAVPLAVRSPVFNTWVDSRSGENPAQNWPVIFNDQHITGWCGYARVDQVAYHIWGDPGPGSASTWLGTTITPTRTIFTVQAGPLELNITFLSPIEPADPAKQSFPGAYVYVEGTSTDGKAHTVQLYADISAEWVSNSESTAITWSSASTTNAAYHQTQPSTPGSSFQDVPEDAIAWHAIALSQPGRQSIIATDQDLRPQLASNATSLTLSSDLTGTTGFIDNNGKFPVFAHLVNLGSVSTVPTTAWALGVLRDPITTFQNTARHSYWWSAHATIADAIDAFISDFAAAKTRALALDQQITNDANAISAQYADLVALGLRQALAGYELTISPSGGGGFNTSDLVAFMKDTGNSQRVNPTEGILAMMPALMYLNASMIGPLIEPLLRFQQASAAGYNYALPDLGSPYPSVPGNTANNMGVGVENSGNMLIVALAHARGSGDGTILGRYYSLFQTYAAFLANNTFSPDQQTADSREPILDQTSANITNLGVKGIVGLRAMVQIAEAVGDKAGAAQYASLAANMTATWTDRTKFSSGSSTGLAWIYQDGSSEGLMYNLYADKLLGLEAFDDSIYQAEANGYSTSNTYGVALSSDSNFMTRSDWTLFTAAALSNISASTRDSMIAGVHVRASANGTTNGTFANVYNVQTGAGIEQGVSPNGFATPAQGAMLSVLALGISNKTISVPSSLMHPSGPGSSSSGKKGVNAGAIAGGVIGGVFILCVVAFLILLFVRRRREQQEAGTSEMTQPTRPYSNRRPPPSMPSIAATQGSEAAAYGGGQSHVPSEVAYERPFSPPAGSTVTSSSGAGRGYMPVPVGSPPPLQPNRAYSGGAQAGALPTKGGLQLVGNASGSDLSSRHTRGPSDALSGTTGSGVTRTTRSGTEELRTELATLRREMEQLRAQTEAPPVYQPGT</sequence>
<feature type="domain" description="Glutaminase A central" evidence="4">
    <location>
        <begin position="337"/>
        <end position="697"/>
    </location>
</feature>
<dbReference type="OrthoDB" id="3918848at2759"/>
<evidence type="ECO:0000256" key="2">
    <source>
        <dbReference type="SAM" id="Phobius"/>
    </source>
</evidence>
<dbReference type="InterPro" id="IPR008928">
    <property type="entry name" value="6-hairpin_glycosidase_sf"/>
</dbReference>
<evidence type="ECO:0000313" key="6">
    <source>
        <dbReference type="EMBL" id="KAF7308242.1"/>
    </source>
</evidence>
<evidence type="ECO:0000256" key="1">
    <source>
        <dbReference type="SAM" id="MobiDB-lite"/>
    </source>
</evidence>
<feature type="transmembrane region" description="Helical" evidence="2">
    <location>
        <begin position="732"/>
        <end position="757"/>
    </location>
</feature>
<keyword evidence="3" id="KW-0732">Signal</keyword>
<keyword evidence="7" id="KW-1185">Reference proteome</keyword>
<name>A0A8H6T0Q3_MYCCL</name>
<gene>
    <name evidence="6" type="ORF">HMN09_00672100</name>
</gene>
<dbReference type="Pfam" id="PF16335">
    <property type="entry name" value="GtaA_6_Hairpin"/>
    <property type="match status" value="1"/>
</dbReference>
<keyword evidence="2" id="KW-1133">Transmembrane helix</keyword>
<dbReference type="PANTHER" id="PTHR31987:SF1">
    <property type="entry name" value="GLUTAMINASE A"/>
    <property type="match status" value="1"/>
</dbReference>
<dbReference type="Pfam" id="PF17168">
    <property type="entry name" value="DUF5127"/>
    <property type="match status" value="1"/>
</dbReference>
<feature type="compositionally biased region" description="Polar residues" evidence="1">
    <location>
        <begin position="765"/>
        <end position="778"/>
    </location>
</feature>